<keyword evidence="5" id="KW-0227">DNA damage</keyword>
<evidence type="ECO:0000256" key="6">
    <source>
        <dbReference type="ARBA" id="ARBA00022801"/>
    </source>
</evidence>
<keyword evidence="7" id="KW-0238">DNA-binding</keyword>
<keyword evidence="13" id="KW-1185">Reference proteome</keyword>
<evidence type="ECO:0000256" key="5">
    <source>
        <dbReference type="ARBA" id="ARBA00022763"/>
    </source>
</evidence>
<keyword evidence="3" id="KW-0540">Nuclease</keyword>
<evidence type="ECO:0000256" key="3">
    <source>
        <dbReference type="ARBA" id="ARBA00022722"/>
    </source>
</evidence>
<dbReference type="Proteomes" id="UP000422736">
    <property type="component" value="Chromosome 6"/>
</dbReference>
<keyword evidence="9" id="KW-0539">Nucleus</keyword>
<dbReference type="SMART" id="SM00891">
    <property type="entry name" value="ERCC4"/>
    <property type="match status" value="1"/>
</dbReference>
<feature type="compositionally biased region" description="Basic and acidic residues" evidence="10">
    <location>
        <begin position="34"/>
        <end position="43"/>
    </location>
</feature>
<comment type="similarity">
    <text evidence="2">Belongs to the XPF family.</text>
</comment>
<dbReference type="InterPro" id="IPR047520">
    <property type="entry name" value="XPF_nuclease"/>
</dbReference>
<protein>
    <submittedName>
        <fullName evidence="12">DNA repair protein RAD1</fullName>
    </submittedName>
</protein>
<evidence type="ECO:0000256" key="2">
    <source>
        <dbReference type="ARBA" id="ARBA00010015"/>
    </source>
</evidence>
<keyword evidence="8" id="KW-0234">DNA repair</keyword>
<evidence type="ECO:0000313" key="13">
    <source>
        <dbReference type="Proteomes" id="UP000422736"/>
    </source>
</evidence>
<feature type="domain" description="ERCC4" evidence="11">
    <location>
        <begin position="804"/>
        <end position="884"/>
    </location>
</feature>
<dbReference type="Gene3D" id="3.40.50.10130">
    <property type="match status" value="1"/>
</dbReference>
<feature type="region of interest" description="Disordered" evidence="10">
    <location>
        <begin position="16"/>
        <end position="55"/>
    </location>
</feature>
<dbReference type="SUPFAM" id="SSF52980">
    <property type="entry name" value="Restriction endonuclease-like"/>
    <property type="match status" value="1"/>
</dbReference>
<dbReference type="EMBL" id="CP015059">
    <property type="protein sequence ID" value="QGN17185.1"/>
    <property type="molecule type" value="Genomic_DNA"/>
</dbReference>
<evidence type="ECO:0000256" key="7">
    <source>
        <dbReference type="ARBA" id="ARBA00023125"/>
    </source>
</evidence>
<keyword evidence="4" id="KW-0255">Endonuclease</keyword>
<reference evidence="12 13" key="1">
    <citation type="submission" date="2016-03" db="EMBL/GenBank/DDBJ databases">
        <title>How can Kluyveromyces marxianus grow so fast - potential evolutionary course in Saccharomyces Complex revealed by comparative genomics.</title>
        <authorList>
            <person name="Mo W."/>
            <person name="Lu W."/>
            <person name="Yang X."/>
            <person name="Qi J."/>
            <person name="Lv H."/>
        </authorList>
    </citation>
    <scope>NUCLEOTIDE SEQUENCE [LARGE SCALE GENOMIC DNA]</scope>
    <source>
        <strain evidence="12 13">FIM1</strain>
    </source>
</reference>
<dbReference type="PANTHER" id="PTHR10150">
    <property type="entry name" value="DNA REPAIR ENDONUCLEASE XPF"/>
    <property type="match status" value="1"/>
</dbReference>
<evidence type="ECO:0000256" key="10">
    <source>
        <dbReference type="SAM" id="MobiDB-lite"/>
    </source>
</evidence>
<evidence type="ECO:0000259" key="11">
    <source>
        <dbReference type="SMART" id="SM00891"/>
    </source>
</evidence>
<dbReference type="Pfam" id="PF02732">
    <property type="entry name" value="ERCC4"/>
    <property type="match status" value="1"/>
</dbReference>
<organism evidence="12 13">
    <name type="scientific">Kluyveromyces marxianus</name>
    <name type="common">Yeast</name>
    <name type="synonym">Candida kefyr</name>
    <dbReference type="NCBI Taxonomy" id="4911"/>
    <lineage>
        <taxon>Eukaryota</taxon>
        <taxon>Fungi</taxon>
        <taxon>Dikarya</taxon>
        <taxon>Ascomycota</taxon>
        <taxon>Saccharomycotina</taxon>
        <taxon>Saccharomycetes</taxon>
        <taxon>Saccharomycetales</taxon>
        <taxon>Saccharomycetaceae</taxon>
        <taxon>Kluyveromyces</taxon>
    </lineage>
</organism>
<sequence length="1057" mass="121344">MSLFLRDESEDEDLVIELSNLSRNEESENTSEGIIRESEEKSSGNEVINNGDAIDTDKNNEEKVLYPLVPVDPKTGTLKPNIEEIRPVDVQVSLPLPFQHLILENMLVSENALLVIGKGLSVLLIVTNLLYTLCTPTRINGQDKRSLVLLLNATSEDEAIISEELMELQWSCNEDDEQGKPGDRPFTIISSDSFTVDQRSKRYQHGGIISVTSRILIVDLLSGIVHPKNITGLLILHAEKLNSLSTEAFIVEIYRNSNKWGFIKAVTDSAESMVSDFSPLSKKMKDLLLKKALLWPRFHADISSCLNTTSGTKVVEIRVTLTDSMSKIQFGLYECLKKCIEELTRKNPELATEYWSFENALDSNFLRIINGTLSPKWHRISYESKQLVKDISTLKMLLNSLISYDALDFYELIQLILDANKPSVTRKYSESPWLLADESQLVISFAKKRVIYDGEYNLEPLPKWEQLCALLEDIEHESLKYPAGSQGPVLILCNDDRTSNQLRQVVRYMKHKDKGFKKIMLDKLDMYMKRMDMMKNTSSDIMEENDKIQNGTEINVSRAFHKQEINTKRRRTRGASYVAAVEKLKSAQVGPGEDINAAITSERINEEREKSLVNVDTPNDETMVKEDFDSQDEISVIEEKLKDVSYDDINVMQNWEEVWERRKVDYSYIDNDSKIIIETFSATSDEQILYENSPSYIIIYEPNLAFIRKLEVYKAIYRHNPPKVYFMYYGDSVEEQKHLSSIKREKEAFTKLIREHSSMAQHFDTDEDLSRFKNLAHRKMQLNRMKSSRIAGGQDFLNPMTHDVVVVDMREFRAALPGLLYRYGVRVVPCMLTIGDYVITPDICIERKSIADLIGSFKNGRLDKQIKSLSKYYKYPTLLIEFDDSQSFSLEPFTERGVYNTTTSSTVHPISGKLMKEEIQRELSHLVMKYPSLKIIWSSSPLQTVNIFLDLKANREQPDPIKCVEFGATRKTKEKNKALADSNTKFKMLLSIPGLSNIDYYNIKKRFKRYKDLAVSNIEDLQNILSDSDLCERIHTFINQQEILDSVLSDEDDDISS</sequence>
<evidence type="ECO:0000256" key="1">
    <source>
        <dbReference type="ARBA" id="ARBA00004123"/>
    </source>
</evidence>
<dbReference type="InterPro" id="IPR010994">
    <property type="entry name" value="RuvA_2-like"/>
</dbReference>
<evidence type="ECO:0000256" key="9">
    <source>
        <dbReference type="ARBA" id="ARBA00023242"/>
    </source>
</evidence>
<accession>A0ABX6EZZ8</accession>
<dbReference type="InterPro" id="IPR006166">
    <property type="entry name" value="ERCC4_domain"/>
</dbReference>
<proteinExistence type="inferred from homology"/>
<comment type="subcellular location">
    <subcellularLocation>
        <location evidence="1">Nucleus</location>
    </subcellularLocation>
</comment>
<dbReference type="SUPFAM" id="SSF47781">
    <property type="entry name" value="RuvA domain 2-like"/>
    <property type="match status" value="1"/>
</dbReference>
<evidence type="ECO:0000256" key="8">
    <source>
        <dbReference type="ARBA" id="ARBA00023204"/>
    </source>
</evidence>
<dbReference type="NCBIfam" id="TIGR00596">
    <property type="entry name" value="rad1"/>
    <property type="match status" value="1"/>
</dbReference>
<gene>
    <name evidence="12" type="primary">RAD1</name>
    <name evidence="12" type="ORF">FIM1_3916</name>
</gene>
<evidence type="ECO:0000313" key="12">
    <source>
        <dbReference type="EMBL" id="QGN17185.1"/>
    </source>
</evidence>
<keyword evidence="6" id="KW-0378">Hydrolase</keyword>
<name>A0ABX6EZZ8_KLUMA</name>
<dbReference type="InterPro" id="IPR006167">
    <property type="entry name" value="XPF"/>
</dbReference>
<dbReference type="PANTHER" id="PTHR10150:SF0">
    <property type="entry name" value="DNA REPAIR ENDONUCLEASE XPF"/>
    <property type="match status" value="1"/>
</dbReference>
<dbReference type="InterPro" id="IPR011335">
    <property type="entry name" value="Restrct_endonuc-II-like"/>
</dbReference>
<evidence type="ECO:0000256" key="4">
    <source>
        <dbReference type="ARBA" id="ARBA00022759"/>
    </source>
</evidence>
<dbReference type="CDD" id="cd20078">
    <property type="entry name" value="XPF_nuclease_XPF_euk"/>
    <property type="match status" value="1"/>
</dbReference>